<evidence type="ECO:0000313" key="4">
    <source>
        <dbReference type="Proteomes" id="UP000065151"/>
    </source>
</evidence>
<feature type="transmembrane region" description="Helical" evidence="1">
    <location>
        <begin position="96"/>
        <end position="125"/>
    </location>
</feature>
<feature type="transmembrane region" description="Helical" evidence="1">
    <location>
        <begin position="240"/>
        <end position="273"/>
    </location>
</feature>
<protein>
    <recommendedName>
        <fullName evidence="2">Dicarboxylate carrier MatC N-terminal domain-containing protein</fullName>
    </recommendedName>
</protein>
<feature type="transmembrane region" description="Helical" evidence="1">
    <location>
        <begin position="285"/>
        <end position="309"/>
    </location>
</feature>
<feature type="domain" description="Dicarboxylate carrier MatC N-terminal" evidence="2">
    <location>
        <begin position="1"/>
        <end position="147"/>
    </location>
</feature>
<dbReference type="EMBL" id="CP013747">
    <property type="protein sequence ID" value="ALV40016.1"/>
    <property type="molecule type" value="Genomic_DNA"/>
</dbReference>
<feature type="transmembrane region" description="Helical" evidence="1">
    <location>
        <begin position="49"/>
        <end position="68"/>
    </location>
</feature>
<dbReference type="Pfam" id="PF07158">
    <property type="entry name" value="MatC_N"/>
    <property type="match status" value="1"/>
</dbReference>
<evidence type="ECO:0000256" key="1">
    <source>
        <dbReference type="SAM" id="Phobius"/>
    </source>
</evidence>
<feature type="transmembrane region" description="Helical" evidence="1">
    <location>
        <begin position="26"/>
        <end position="42"/>
    </location>
</feature>
<accession>A0A0U3P3V1</accession>
<reference evidence="3 4" key="1">
    <citation type="submission" date="2015-12" db="EMBL/GenBank/DDBJ databases">
        <authorList>
            <person name="Shamseldin A."/>
            <person name="Moawad H."/>
            <person name="Abd El-Rahim W.M."/>
            <person name="Sadowsky M.J."/>
        </authorList>
    </citation>
    <scope>NUCLEOTIDE SEQUENCE [LARGE SCALE GENOMIC DNA]</scope>
    <source>
        <strain evidence="3 4">Ar51</strain>
    </source>
</reference>
<keyword evidence="1" id="KW-0812">Transmembrane</keyword>
<sequence length="433" mass="44870">MGPELISIIVLAIMFVIATWRDVNMGLLGFIAAVGVGSLVLGQKINESLAGFPVDLFLILVGLTYLFGFAQNNGSIEVIVNWCVRLVRGRMELLPWAFFGLTAVMMGFGALAVVGIVTPLALTVARRHGINQFMMGLMVAHGAVAGAFSPISVYGIFINGYLDSAGFPPAPLTLFLMPLAFNTIFAAIIYALLRNRPGLRVEGDAGSDLTGVPGSGPGTRIQAGGTIVDVKTRVTGTQVLTLLGLGAMVLSVLVFGLNLGVVTLVISVILAIIDPAAGKAALSKVSWPIVVLVTGVLTYIVVLQSAGAVEWVSGGISAVGIPLLAALLLFYMAGLISALASSLAIIGVVMALALPFLQSGDVHVGGFIAALAISATIVDISPFSSNGAMLLANVEASIRDRYYKQLLAYAGFLCLVGPGLAWFVAAIPTWIGA</sequence>
<dbReference type="KEGG" id="psul:AU252_01570"/>
<gene>
    <name evidence="3" type="ORF">AU252_01570</name>
</gene>
<feature type="transmembrane region" description="Helical" evidence="1">
    <location>
        <begin position="406"/>
        <end position="431"/>
    </location>
</feature>
<organism evidence="3">
    <name type="scientific">Pseudarthrobacter sulfonivorans</name>
    <dbReference type="NCBI Taxonomy" id="121292"/>
    <lineage>
        <taxon>Bacteria</taxon>
        <taxon>Bacillati</taxon>
        <taxon>Actinomycetota</taxon>
        <taxon>Actinomycetes</taxon>
        <taxon>Micrococcales</taxon>
        <taxon>Micrococcaceae</taxon>
        <taxon>Pseudarthrobacter</taxon>
    </lineage>
</organism>
<dbReference type="InterPro" id="IPR009827">
    <property type="entry name" value="MatC_N"/>
</dbReference>
<feature type="transmembrane region" description="Helical" evidence="1">
    <location>
        <begin position="366"/>
        <end position="394"/>
    </location>
</feature>
<keyword evidence="1" id="KW-0472">Membrane</keyword>
<evidence type="ECO:0000259" key="2">
    <source>
        <dbReference type="Pfam" id="PF07158"/>
    </source>
</evidence>
<proteinExistence type="predicted"/>
<evidence type="ECO:0000313" key="3">
    <source>
        <dbReference type="EMBL" id="ALV40016.1"/>
    </source>
</evidence>
<feature type="transmembrane region" description="Helical" evidence="1">
    <location>
        <begin position="174"/>
        <end position="193"/>
    </location>
</feature>
<feature type="transmembrane region" description="Helical" evidence="1">
    <location>
        <begin position="321"/>
        <end position="354"/>
    </location>
</feature>
<feature type="transmembrane region" description="Helical" evidence="1">
    <location>
        <begin position="137"/>
        <end position="162"/>
    </location>
</feature>
<dbReference type="Proteomes" id="UP000065151">
    <property type="component" value="Chromosome"/>
</dbReference>
<dbReference type="AlphaFoldDB" id="A0A0U3P3V1"/>
<keyword evidence="1" id="KW-1133">Transmembrane helix</keyword>
<feature type="transmembrane region" description="Helical" evidence="1">
    <location>
        <begin position="5"/>
        <end position="20"/>
    </location>
</feature>
<dbReference type="STRING" id="121292.AU252_01570"/>
<name>A0A0U3P3V1_9MICC</name>